<evidence type="ECO:0008006" key="2">
    <source>
        <dbReference type="Google" id="ProtNLM"/>
    </source>
</evidence>
<dbReference type="Gene3D" id="3.90.79.10">
    <property type="entry name" value="Nucleoside Triphosphate Pyrophosphohydrolase"/>
    <property type="match status" value="1"/>
</dbReference>
<organism evidence="1">
    <name type="scientific">marine metagenome</name>
    <dbReference type="NCBI Taxonomy" id="408172"/>
    <lineage>
        <taxon>unclassified sequences</taxon>
        <taxon>metagenomes</taxon>
        <taxon>ecological metagenomes</taxon>
    </lineage>
</organism>
<evidence type="ECO:0000313" key="1">
    <source>
        <dbReference type="EMBL" id="SVE29556.1"/>
    </source>
</evidence>
<proteinExistence type="predicted"/>
<gene>
    <name evidence="1" type="ORF">METZ01_LOCUS482410</name>
</gene>
<name>A0A383CAX6_9ZZZZ</name>
<feature type="non-terminal residue" evidence="1">
    <location>
        <position position="1"/>
    </location>
</feature>
<dbReference type="EMBL" id="UINC01207466">
    <property type="protein sequence ID" value="SVE29556.1"/>
    <property type="molecule type" value="Genomic_DNA"/>
</dbReference>
<protein>
    <recommendedName>
        <fullName evidence="2">Nudix hydrolase domain-containing protein</fullName>
    </recommendedName>
</protein>
<dbReference type="AlphaFoldDB" id="A0A383CAX6"/>
<accession>A0A383CAX6</accession>
<reference evidence="1" key="1">
    <citation type="submission" date="2018-05" db="EMBL/GenBank/DDBJ databases">
        <authorList>
            <person name="Lanie J.A."/>
            <person name="Ng W.-L."/>
            <person name="Kazmierczak K.M."/>
            <person name="Andrzejewski T.M."/>
            <person name="Davidsen T.M."/>
            <person name="Wayne K.J."/>
            <person name="Tettelin H."/>
            <person name="Glass J.I."/>
            <person name="Rusch D."/>
            <person name="Podicherti R."/>
            <person name="Tsui H.-C.T."/>
            <person name="Winkler M.E."/>
        </authorList>
    </citation>
    <scope>NUCLEOTIDE SEQUENCE</scope>
</reference>
<sequence>LILGKRVTEMPKKASPIWAPFYDAGYAPVLDGLEYVYRAVTPPIRPIRFNARFFLADGSKLYGNLQGDGELLNLLWLPIPKAIELRTPPIQKIVLKAVPDMVDKAGKIKRPQRVPVRIMRHGKRGIEYE</sequence>